<reference evidence="1" key="1">
    <citation type="submission" date="2020-08" db="EMBL/GenBank/DDBJ databases">
        <title>Multicomponent nature underlies the extraordinary mechanical properties of spider dragline silk.</title>
        <authorList>
            <person name="Kono N."/>
            <person name="Nakamura H."/>
            <person name="Mori M."/>
            <person name="Yoshida Y."/>
            <person name="Ohtoshi R."/>
            <person name="Malay A.D."/>
            <person name="Moran D.A.P."/>
            <person name="Tomita M."/>
            <person name="Numata K."/>
            <person name="Arakawa K."/>
        </authorList>
    </citation>
    <scope>NUCLEOTIDE SEQUENCE</scope>
</reference>
<dbReference type="AlphaFoldDB" id="A0A8X6SNL8"/>
<sequence length="77" mass="8786">MLRLQGNPDTCYDFRGDLMDAVMSLDCDVEVILSDIHKTLHDLSGWFSASDQVSFSILLKLRKTSTMDPIPCKHERK</sequence>
<proteinExistence type="predicted"/>
<gene>
    <name evidence="1" type="ORF">TNCV_4231151</name>
</gene>
<comment type="caution">
    <text evidence="1">The sequence shown here is derived from an EMBL/GenBank/DDBJ whole genome shotgun (WGS) entry which is preliminary data.</text>
</comment>
<organism evidence="1 2">
    <name type="scientific">Trichonephila clavipes</name>
    <name type="common">Golden silk orbweaver</name>
    <name type="synonym">Nephila clavipes</name>
    <dbReference type="NCBI Taxonomy" id="2585209"/>
    <lineage>
        <taxon>Eukaryota</taxon>
        <taxon>Metazoa</taxon>
        <taxon>Ecdysozoa</taxon>
        <taxon>Arthropoda</taxon>
        <taxon>Chelicerata</taxon>
        <taxon>Arachnida</taxon>
        <taxon>Araneae</taxon>
        <taxon>Araneomorphae</taxon>
        <taxon>Entelegynae</taxon>
        <taxon>Araneoidea</taxon>
        <taxon>Nephilidae</taxon>
        <taxon>Trichonephila</taxon>
    </lineage>
</organism>
<dbReference type="Proteomes" id="UP000887159">
    <property type="component" value="Unassembled WGS sequence"/>
</dbReference>
<accession>A0A8X6SNL8</accession>
<name>A0A8X6SNL8_TRICX</name>
<evidence type="ECO:0000313" key="2">
    <source>
        <dbReference type="Proteomes" id="UP000887159"/>
    </source>
</evidence>
<keyword evidence="2" id="KW-1185">Reference proteome</keyword>
<protein>
    <submittedName>
        <fullName evidence="1">Uncharacterized protein</fullName>
    </submittedName>
</protein>
<dbReference type="EMBL" id="BMAU01021306">
    <property type="protein sequence ID" value="GFY11646.1"/>
    <property type="molecule type" value="Genomic_DNA"/>
</dbReference>
<evidence type="ECO:0000313" key="1">
    <source>
        <dbReference type="EMBL" id="GFY11646.1"/>
    </source>
</evidence>